<proteinExistence type="predicted"/>
<dbReference type="InterPro" id="IPR009056">
    <property type="entry name" value="Cyt_c-like_dom"/>
</dbReference>
<sequence length="150" mass="16102">MFKPISWGIASAALAVILAVHAQAASPKKPPERGYFDVSRMAPLTDQPGDPVNGRVIAAGKGLCLSCHVMPIPEQADHGDVGPELAGVGSRLQPPELRLRIADPKVLNPDTPMPSFYKKDLNRVAKKWQGQSILTAQEVEDVVAYLGTLK</sequence>
<dbReference type="EMBL" id="JAGTUF010000004">
    <property type="protein sequence ID" value="MBR9971315.1"/>
    <property type="molecule type" value="Genomic_DNA"/>
</dbReference>
<dbReference type="PROSITE" id="PS51007">
    <property type="entry name" value="CYTC"/>
    <property type="match status" value="1"/>
</dbReference>
<keyword evidence="5" id="KW-0732">Signal</keyword>
<reference evidence="7 8" key="1">
    <citation type="submission" date="2021-04" db="EMBL/GenBank/DDBJ databases">
        <title>Magnetospirillum sulfuroxidans sp. nov., a facultative chemolithoautotrophic sulfur-oxidizing alphaproteobacterium isolated from freshwater sediment and proposals for Paramagetospirillum gen. nov., and Magnetospirillaceae fam. nov.</title>
        <authorList>
            <person name="Koziaeva V."/>
            <person name="Geelhoed J.S."/>
            <person name="Sorokin D.Y."/>
            <person name="Grouzdev D.S."/>
        </authorList>
    </citation>
    <scope>NUCLEOTIDE SEQUENCE [LARGE SCALE GENOMIC DNA]</scope>
    <source>
        <strain evidence="7 8">J10</strain>
    </source>
</reference>
<dbReference type="NCBIfam" id="TIGR04485">
    <property type="entry name" value="thiosulf_SoxX"/>
    <property type="match status" value="1"/>
</dbReference>
<dbReference type="SUPFAM" id="SSF46626">
    <property type="entry name" value="Cytochrome c"/>
    <property type="match status" value="1"/>
</dbReference>
<comment type="caution">
    <text evidence="7">The sequence shown here is derived from an EMBL/GenBank/DDBJ whole genome shotgun (WGS) entry which is preliminary data.</text>
</comment>
<dbReference type="InterPro" id="IPR036909">
    <property type="entry name" value="Cyt_c-like_dom_sf"/>
</dbReference>
<dbReference type="Gene3D" id="1.10.760.10">
    <property type="entry name" value="Cytochrome c-like domain"/>
    <property type="match status" value="1"/>
</dbReference>
<keyword evidence="2 4" id="KW-0479">Metal-binding</keyword>
<feature type="chain" id="PRO_5045639743" evidence="5">
    <location>
        <begin position="25"/>
        <end position="150"/>
    </location>
</feature>
<evidence type="ECO:0000313" key="8">
    <source>
        <dbReference type="Proteomes" id="UP000680714"/>
    </source>
</evidence>
<dbReference type="Pfam" id="PF00034">
    <property type="entry name" value="Cytochrom_C"/>
    <property type="match status" value="1"/>
</dbReference>
<dbReference type="RefSeq" id="WP_211546973.1">
    <property type="nucleotide sequence ID" value="NZ_JAGTUF010000004.1"/>
</dbReference>
<dbReference type="Proteomes" id="UP000680714">
    <property type="component" value="Unassembled WGS sequence"/>
</dbReference>
<feature type="domain" description="Cytochrome c" evidence="6">
    <location>
        <begin position="49"/>
        <end position="150"/>
    </location>
</feature>
<evidence type="ECO:0000256" key="2">
    <source>
        <dbReference type="ARBA" id="ARBA00022723"/>
    </source>
</evidence>
<dbReference type="InterPro" id="IPR030999">
    <property type="entry name" value="Thiosulf_SoxX"/>
</dbReference>
<gene>
    <name evidence="7" type="primary">soxX</name>
    <name evidence="7" type="ORF">KEC16_06290</name>
</gene>
<evidence type="ECO:0000256" key="1">
    <source>
        <dbReference type="ARBA" id="ARBA00022617"/>
    </source>
</evidence>
<protein>
    <submittedName>
        <fullName evidence="7">Sulfur oxidation c-type cytochrome SoxX</fullName>
    </submittedName>
</protein>
<keyword evidence="3 4" id="KW-0408">Iron</keyword>
<name>A0ABS5IA74_9PROT</name>
<evidence type="ECO:0000256" key="5">
    <source>
        <dbReference type="SAM" id="SignalP"/>
    </source>
</evidence>
<organism evidence="7 8">
    <name type="scientific">Magnetospirillum sulfuroxidans</name>
    <dbReference type="NCBI Taxonomy" id="611300"/>
    <lineage>
        <taxon>Bacteria</taxon>
        <taxon>Pseudomonadati</taxon>
        <taxon>Pseudomonadota</taxon>
        <taxon>Alphaproteobacteria</taxon>
        <taxon>Rhodospirillales</taxon>
        <taxon>Rhodospirillaceae</taxon>
        <taxon>Magnetospirillum</taxon>
    </lineage>
</organism>
<accession>A0ABS5IA74</accession>
<evidence type="ECO:0000313" key="7">
    <source>
        <dbReference type="EMBL" id="MBR9971315.1"/>
    </source>
</evidence>
<evidence type="ECO:0000259" key="6">
    <source>
        <dbReference type="PROSITE" id="PS51007"/>
    </source>
</evidence>
<evidence type="ECO:0000256" key="4">
    <source>
        <dbReference type="PROSITE-ProRule" id="PRU00433"/>
    </source>
</evidence>
<feature type="signal peptide" evidence="5">
    <location>
        <begin position="1"/>
        <end position="24"/>
    </location>
</feature>
<keyword evidence="8" id="KW-1185">Reference proteome</keyword>
<keyword evidence="1 4" id="KW-0349">Heme</keyword>
<evidence type="ECO:0000256" key="3">
    <source>
        <dbReference type="ARBA" id="ARBA00023004"/>
    </source>
</evidence>